<protein>
    <submittedName>
        <fullName evidence="9">Rhomboid family intramembrane serine protease</fullName>
    </submittedName>
</protein>
<comment type="subcellular location">
    <subcellularLocation>
        <location evidence="1">Membrane</location>
        <topology evidence="1">Multi-pass membrane protein</topology>
    </subcellularLocation>
</comment>
<dbReference type="EMBL" id="JACHVC010000012">
    <property type="protein sequence ID" value="MBC2607305.1"/>
    <property type="molecule type" value="Genomic_DNA"/>
</dbReference>
<evidence type="ECO:0000259" key="8">
    <source>
        <dbReference type="Pfam" id="PF01694"/>
    </source>
</evidence>
<evidence type="ECO:0000256" key="1">
    <source>
        <dbReference type="ARBA" id="ARBA00004141"/>
    </source>
</evidence>
<keyword evidence="10" id="KW-1185">Reference proteome</keyword>
<dbReference type="PANTHER" id="PTHR43731:SF14">
    <property type="entry name" value="PRESENILIN-ASSOCIATED RHOMBOID-LIKE PROTEIN, MITOCHONDRIAL"/>
    <property type="match status" value="1"/>
</dbReference>
<gene>
    <name evidence="9" type="ORF">H5P27_14735</name>
</gene>
<accession>A0A7X1BAF2</accession>
<evidence type="ECO:0000256" key="5">
    <source>
        <dbReference type="ARBA" id="ARBA00022989"/>
    </source>
</evidence>
<dbReference type="Pfam" id="PF01694">
    <property type="entry name" value="Rhomboid"/>
    <property type="match status" value="1"/>
</dbReference>
<keyword evidence="3 7" id="KW-0812">Transmembrane</keyword>
<reference evidence="9 10" key="1">
    <citation type="submission" date="2020-07" db="EMBL/GenBank/DDBJ databases">
        <authorList>
            <person name="Feng X."/>
        </authorList>
    </citation>
    <scope>NUCLEOTIDE SEQUENCE [LARGE SCALE GENOMIC DNA]</scope>
    <source>
        <strain evidence="9 10">JCM23202</strain>
    </source>
</reference>
<evidence type="ECO:0000256" key="2">
    <source>
        <dbReference type="ARBA" id="ARBA00009045"/>
    </source>
</evidence>
<dbReference type="InterPro" id="IPR022764">
    <property type="entry name" value="Peptidase_S54_rhomboid_dom"/>
</dbReference>
<feature type="transmembrane region" description="Helical" evidence="7">
    <location>
        <begin position="231"/>
        <end position="248"/>
    </location>
</feature>
<dbReference type="PANTHER" id="PTHR43731">
    <property type="entry name" value="RHOMBOID PROTEASE"/>
    <property type="match status" value="1"/>
</dbReference>
<comment type="similarity">
    <text evidence="2">Belongs to the peptidase S54 family.</text>
</comment>
<dbReference type="Gene3D" id="1.20.1540.10">
    <property type="entry name" value="Rhomboid-like"/>
    <property type="match status" value="1"/>
</dbReference>
<proteinExistence type="inferred from homology"/>
<dbReference type="GO" id="GO:0006508">
    <property type="term" value="P:proteolysis"/>
    <property type="evidence" value="ECO:0007669"/>
    <property type="project" value="UniProtKB-KW"/>
</dbReference>
<feature type="domain" description="Peptidase S54 rhomboid" evidence="8">
    <location>
        <begin position="130"/>
        <end position="271"/>
    </location>
</feature>
<dbReference type="InterPro" id="IPR050925">
    <property type="entry name" value="Rhomboid_protease_S54"/>
</dbReference>
<dbReference type="InterPro" id="IPR035952">
    <property type="entry name" value="Rhomboid-like_sf"/>
</dbReference>
<feature type="transmembrane region" description="Helical" evidence="7">
    <location>
        <begin position="170"/>
        <end position="192"/>
    </location>
</feature>
<comment type="caution">
    <text evidence="9">The sequence shown here is derived from an EMBL/GenBank/DDBJ whole genome shotgun (WGS) entry which is preliminary data.</text>
</comment>
<feature type="transmembrane region" description="Helical" evidence="7">
    <location>
        <begin position="283"/>
        <end position="303"/>
    </location>
</feature>
<dbReference type="SUPFAM" id="SSF144091">
    <property type="entry name" value="Rhomboid-like"/>
    <property type="match status" value="1"/>
</dbReference>
<dbReference type="Proteomes" id="UP000526501">
    <property type="component" value="Unassembled WGS sequence"/>
</dbReference>
<evidence type="ECO:0000256" key="4">
    <source>
        <dbReference type="ARBA" id="ARBA00022801"/>
    </source>
</evidence>
<dbReference type="RefSeq" id="WP_185661155.1">
    <property type="nucleotide sequence ID" value="NZ_CAWPOO010000012.1"/>
</dbReference>
<dbReference type="GO" id="GO:0016020">
    <property type="term" value="C:membrane"/>
    <property type="evidence" value="ECO:0007669"/>
    <property type="project" value="UniProtKB-SubCell"/>
</dbReference>
<evidence type="ECO:0000313" key="9">
    <source>
        <dbReference type="EMBL" id="MBC2607305.1"/>
    </source>
</evidence>
<dbReference type="AlphaFoldDB" id="A0A7X1BAF2"/>
<keyword evidence="9" id="KW-0645">Protease</keyword>
<keyword evidence="4" id="KW-0378">Hydrolase</keyword>
<sequence>MIETNEQNGGFEDSEQLAVLGSYRTTRLAHEAGLAVLAYGEHYWVHMESGRYLLVVRREQAEALKREVEISTLRNRYWPPQSLELPVRSIRKGPTILAILGIILAFSLQTAHPEISTLGVNNSQAVWENGEWWRIFTAMTLHADLSHLAGNLLGLSLFGYLSCRYLGNGLAWFLIVISAAASNATSILANLGQDYQSLGASTAVFAALGLIAGFPLGVFLRAKEPIQQRDWLIPFFGGCVLFAWMGGGEFPTDVAAHLWSFGYGALFATLIGVTALHAKLKKVAQSFLLLAAGTLLGAAWFWASLT</sequence>
<evidence type="ECO:0000256" key="3">
    <source>
        <dbReference type="ARBA" id="ARBA00022692"/>
    </source>
</evidence>
<keyword evidence="6 7" id="KW-0472">Membrane</keyword>
<keyword evidence="5 7" id="KW-1133">Transmembrane helix</keyword>
<evidence type="ECO:0000256" key="6">
    <source>
        <dbReference type="ARBA" id="ARBA00023136"/>
    </source>
</evidence>
<evidence type="ECO:0000313" key="10">
    <source>
        <dbReference type="Proteomes" id="UP000526501"/>
    </source>
</evidence>
<feature type="transmembrane region" description="Helical" evidence="7">
    <location>
        <begin position="254"/>
        <end position="276"/>
    </location>
</feature>
<evidence type="ECO:0000256" key="7">
    <source>
        <dbReference type="SAM" id="Phobius"/>
    </source>
</evidence>
<organism evidence="9 10">
    <name type="scientific">Pelagicoccus albus</name>
    <dbReference type="NCBI Taxonomy" id="415222"/>
    <lineage>
        <taxon>Bacteria</taxon>
        <taxon>Pseudomonadati</taxon>
        <taxon>Verrucomicrobiota</taxon>
        <taxon>Opitutia</taxon>
        <taxon>Puniceicoccales</taxon>
        <taxon>Pelagicoccaceae</taxon>
        <taxon>Pelagicoccus</taxon>
    </lineage>
</organism>
<name>A0A7X1BAF2_9BACT</name>
<feature type="transmembrane region" description="Helical" evidence="7">
    <location>
        <begin position="198"/>
        <end position="219"/>
    </location>
</feature>
<dbReference type="GO" id="GO:0004252">
    <property type="term" value="F:serine-type endopeptidase activity"/>
    <property type="evidence" value="ECO:0007669"/>
    <property type="project" value="InterPro"/>
</dbReference>